<dbReference type="Pfam" id="PF24016">
    <property type="entry name" value="DUF7330"/>
    <property type="match status" value="1"/>
</dbReference>
<feature type="compositionally biased region" description="Low complexity" evidence="1">
    <location>
        <begin position="78"/>
        <end position="96"/>
    </location>
</feature>
<dbReference type="AlphaFoldDB" id="A0A8H5C758"/>
<feature type="compositionally biased region" description="Polar residues" evidence="1">
    <location>
        <begin position="37"/>
        <end position="47"/>
    </location>
</feature>
<organism evidence="4 5">
    <name type="scientific">Ephemerocybe angulata</name>
    <dbReference type="NCBI Taxonomy" id="980116"/>
    <lineage>
        <taxon>Eukaryota</taxon>
        <taxon>Fungi</taxon>
        <taxon>Dikarya</taxon>
        <taxon>Basidiomycota</taxon>
        <taxon>Agaricomycotina</taxon>
        <taxon>Agaricomycetes</taxon>
        <taxon>Agaricomycetidae</taxon>
        <taxon>Agaricales</taxon>
        <taxon>Agaricineae</taxon>
        <taxon>Psathyrellaceae</taxon>
        <taxon>Ephemerocybe</taxon>
    </lineage>
</organism>
<feature type="region of interest" description="Disordered" evidence="1">
    <location>
        <begin position="26"/>
        <end position="99"/>
    </location>
</feature>
<dbReference type="EMBL" id="JAACJK010000058">
    <property type="protein sequence ID" value="KAF5336510.1"/>
    <property type="molecule type" value="Genomic_DNA"/>
</dbReference>
<comment type="caution">
    <text evidence="4">The sequence shown here is derived from an EMBL/GenBank/DDBJ whole genome shotgun (WGS) entry which is preliminary data.</text>
</comment>
<name>A0A8H5C758_9AGAR</name>
<keyword evidence="2" id="KW-0732">Signal</keyword>
<dbReference type="Proteomes" id="UP000541558">
    <property type="component" value="Unassembled WGS sequence"/>
</dbReference>
<reference evidence="4 5" key="1">
    <citation type="journal article" date="2020" name="ISME J.">
        <title>Uncovering the hidden diversity of litter-decomposition mechanisms in mushroom-forming fungi.</title>
        <authorList>
            <person name="Floudas D."/>
            <person name="Bentzer J."/>
            <person name="Ahren D."/>
            <person name="Johansson T."/>
            <person name="Persson P."/>
            <person name="Tunlid A."/>
        </authorList>
    </citation>
    <scope>NUCLEOTIDE SEQUENCE [LARGE SCALE GENOMIC DNA]</scope>
    <source>
        <strain evidence="4 5">CBS 175.51</strain>
    </source>
</reference>
<evidence type="ECO:0000313" key="5">
    <source>
        <dbReference type="Proteomes" id="UP000541558"/>
    </source>
</evidence>
<dbReference type="InterPro" id="IPR055754">
    <property type="entry name" value="DUF7330"/>
</dbReference>
<sequence>MLRVVAILTLIPLHVRTSTMFLPPESISKSKADLDSPGTSSEPYQPSNPDPDNRDGPIETVISGDDTDEPPPFYTVIPATDETSDSTPDASAASSSWLKGVPLPKPTNTVSFTKRNGALKGQWVIDPSLVVPSSLLPTLSAGETEETRRNFYVKAHNGALAAVVHLIPRPTAPDGRTRTTFEASTLNGSVKFALFEAVVKSCQPRRLPISLKLETLNGAIHIGIPRSFKGTIIGKTLNGGVKLSNDVEANVAYDTADGFTRRIFVGELVQDGSDPELESCDQIKADTKNGAIKIRYVDEGEIQTECTSERPRGVVGRLEAGDPRGMGRRRLLASKIGWVIGLPWVRP</sequence>
<accession>A0A8H5C758</accession>
<feature type="domain" description="DUF7330" evidence="3">
    <location>
        <begin position="108"/>
        <end position="299"/>
    </location>
</feature>
<dbReference type="OrthoDB" id="2593559at2759"/>
<feature type="signal peptide" evidence="2">
    <location>
        <begin position="1"/>
        <end position="17"/>
    </location>
</feature>
<keyword evidence="5" id="KW-1185">Reference proteome</keyword>
<proteinExistence type="predicted"/>
<evidence type="ECO:0000256" key="1">
    <source>
        <dbReference type="SAM" id="MobiDB-lite"/>
    </source>
</evidence>
<gene>
    <name evidence="4" type="ORF">D9611_006564</name>
</gene>
<evidence type="ECO:0000259" key="3">
    <source>
        <dbReference type="Pfam" id="PF24016"/>
    </source>
</evidence>
<evidence type="ECO:0000313" key="4">
    <source>
        <dbReference type="EMBL" id="KAF5336510.1"/>
    </source>
</evidence>
<evidence type="ECO:0000256" key="2">
    <source>
        <dbReference type="SAM" id="SignalP"/>
    </source>
</evidence>
<feature type="chain" id="PRO_5034462439" description="DUF7330 domain-containing protein" evidence="2">
    <location>
        <begin position="18"/>
        <end position="347"/>
    </location>
</feature>
<protein>
    <recommendedName>
        <fullName evidence="3">DUF7330 domain-containing protein</fullName>
    </recommendedName>
</protein>